<keyword evidence="5" id="KW-0539">Nucleus</keyword>
<feature type="compositionally biased region" description="Gly residues" evidence="6">
    <location>
        <begin position="580"/>
        <end position="589"/>
    </location>
</feature>
<evidence type="ECO:0000256" key="1">
    <source>
        <dbReference type="ARBA" id="ARBA00004123"/>
    </source>
</evidence>
<dbReference type="SMART" id="SM00091">
    <property type="entry name" value="PAS"/>
    <property type="match status" value="2"/>
</dbReference>
<dbReference type="GO" id="GO:0000981">
    <property type="term" value="F:DNA-binding transcription factor activity, RNA polymerase II-specific"/>
    <property type="evidence" value="ECO:0007669"/>
    <property type="project" value="TreeGrafter"/>
</dbReference>
<dbReference type="CDD" id="cd00130">
    <property type="entry name" value="PAS"/>
    <property type="match status" value="2"/>
</dbReference>
<feature type="domain" description="PAS" evidence="7">
    <location>
        <begin position="1"/>
        <end position="48"/>
    </location>
</feature>
<keyword evidence="2" id="KW-0805">Transcription regulation</keyword>
<reference evidence="8 9" key="1">
    <citation type="submission" date="2013-03" db="EMBL/GenBank/DDBJ databases">
        <title>The Genome Sequence of Capronia epimyces CBS 606.96.</title>
        <authorList>
            <consortium name="The Broad Institute Genomics Platform"/>
            <person name="Cuomo C."/>
            <person name="de Hoog S."/>
            <person name="Gorbushina A."/>
            <person name="Walker B."/>
            <person name="Young S.K."/>
            <person name="Zeng Q."/>
            <person name="Gargeya S."/>
            <person name="Fitzgerald M."/>
            <person name="Haas B."/>
            <person name="Abouelleil A."/>
            <person name="Allen A.W."/>
            <person name="Alvarado L."/>
            <person name="Arachchi H.M."/>
            <person name="Berlin A.M."/>
            <person name="Chapman S.B."/>
            <person name="Gainer-Dewar J."/>
            <person name="Goldberg J."/>
            <person name="Griggs A."/>
            <person name="Gujja S."/>
            <person name="Hansen M."/>
            <person name="Howarth C."/>
            <person name="Imamovic A."/>
            <person name="Ireland A."/>
            <person name="Larimer J."/>
            <person name="McCowan C."/>
            <person name="Murphy C."/>
            <person name="Pearson M."/>
            <person name="Poon T.W."/>
            <person name="Priest M."/>
            <person name="Roberts A."/>
            <person name="Saif S."/>
            <person name="Shea T."/>
            <person name="Sisk P."/>
            <person name="Sykes S."/>
            <person name="Wortman J."/>
            <person name="Nusbaum C."/>
            <person name="Birren B."/>
        </authorList>
    </citation>
    <scope>NUCLEOTIDE SEQUENCE [LARGE SCALE GENOMIC DNA]</scope>
    <source>
        <strain evidence="8 9">CBS 606.96</strain>
    </source>
</reference>
<dbReference type="Proteomes" id="UP000019478">
    <property type="component" value="Unassembled WGS sequence"/>
</dbReference>
<keyword evidence="9" id="KW-1185">Reference proteome</keyword>
<protein>
    <recommendedName>
        <fullName evidence="7">PAS domain-containing protein</fullName>
    </recommendedName>
</protein>
<dbReference type="OrthoDB" id="411251at2759"/>
<dbReference type="GeneID" id="19171191"/>
<evidence type="ECO:0000256" key="4">
    <source>
        <dbReference type="ARBA" id="ARBA00023163"/>
    </source>
</evidence>
<feature type="region of interest" description="Disordered" evidence="6">
    <location>
        <begin position="507"/>
        <end position="610"/>
    </location>
</feature>
<dbReference type="Pfam" id="PF08447">
    <property type="entry name" value="PAS_3"/>
    <property type="match status" value="1"/>
</dbReference>
<name>W9XKR7_9EURO</name>
<feature type="region of interest" description="Disordered" evidence="6">
    <location>
        <begin position="297"/>
        <end position="357"/>
    </location>
</feature>
<dbReference type="eggNOG" id="ENOG502S8B6">
    <property type="taxonomic scope" value="Eukaryota"/>
</dbReference>
<dbReference type="GO" id="GO:0000977">
    <property type="term" value="F:RNA polymerase II transcription regulatory region sequence-specific DNA binding"/>
    <property type="evidence" value="ECO:0007669"/>
    <property type="project" value="TreeGrafter"/>
</dbReference>
<dbReference type="GO" id="GO:0005634">
    <property type="term" value="C:nucleus"/>
    <property type="evidence" value="ECO:0007669"/>
    <property type="project" value="UniProtKB-SubCell"/>
</dbReference>
<feature type="compositionally biased region" description="Polar residues" evidence="6">
    <location>
        <begin position="321"/>
        <end position="334"/>
    </location>
</feature>
<dbReference type="Gene3D" id="3.30.450.20">
    <property type="entry name" value="PAS domain"/>
    <property type="match status" value="1"/>
</dbReference>
<dbReference type="RefSeq" id="XP_007735391.1">
    <property type="nucleotide sequence ID" value="XM_007737201.1"/>
</dbReference>
<proteinExistence type="predicted"/>
<feature type="compositionally biased region" description="Polar residues" evidence="6">
    <location>
        <begin position="596"/>
        <end position="610"/>
    </location>
</feature>
<evidence type="ECO:0000256" key="6">
    <source>
        <dbReference type="SAM" id="MobiDB-lite"/>
    </source>
</evidence>
<dbReference type="PROSITE" id="PS50112">
    <property type="entry name" value="PAS"/>
    <property type="match status" value="2"/>
</dbReference>
<dbReference type="InterPro" id="IPR013655">
    <property type="entry name" value="PAS_fold_3"/>
</dbReference>
<dbReference type="NCBIfam" id="TIGR00229">
    <property type="entry name" value="sensory_box"/>
    <property type="match status" value="1"/>
</dbReference>
<feature type="domain" description="PAS" evidence="7">
    <location>
        <begin position="166"/>
        <end position="191"/>
    </location>
</feature>
<dbReference type="STRING" id="1182542.W9XKR7"/>
<sequence length="610" mass="65316">METVFITIHDLSLDARIRYCSDSIEDILGYLPHDVTGKSCWEYFHPDEIPFARSIHGRGVSLDKAAVLNYCRIKHKDGTWVTCECVFTVVHDVLVASTAVYRQGPKARKRALEGAGIRRIFSSSPRDPRYHMLSFLSNKFYQDPSAHLPEPRAALFLNRFTRTSTIMYATDGLSAILGLEPSELIGKSFYYCIEENCLQDAVKCLESAKANDSIAYLRFWYRNPLQDEDSPHAESVRALDESEEDDDGGVPLTTGVSSGSSVSMTNASTPRPTEEAPHLTGTQAAALTGAERTLHVDEATQSPAAPPQVGSETAPAGGNVGTQRLSSGNHTDPQAQAHDGVFGGPESGRSSTAQTLQEDLQPERLELEAVVSCSSDGLVVILRRARPLVPHTLGATEAPYYANGLFASPWAPEPVIPPTMAQGVESPSVASPTATESSESGFMAAIRDVAVFAWSLTGINGSLTQYARGQASGEALPPGGLPVWDPDAKTDPDMDRLFNGFLGSVHRPFEGMGEPTPGKEDEVGSSEDEVVWKRVPTIPPWRRPKRRGDDAFGTDEFEGGDGENRDGGRKKAAKSHSGSGSTGGAGSGPTSGSDSKAWSTSATDQSDGAA</sequence>
<comment type="caution">
    <text evidence="8">The sequence shown here is derived from an EMBL/GenBank/DDBJ whole genome shotgun (WGS) entry which is preliminary data.</text>
</comment>
<evidence type="ECO:0000259" key="7">
    <source>
        <dbReference type="PROSITE" id="PS50112"/>
    </source>
</evidence>
<dbReference type="SUPFAM" id="SSF55785">
    <property type="entry name" value="PYP-like sensor domain (PAS domain)"/>
    <property type="match status" value="2"/>
</dbReference>
<gene>
    <name evidence="8" type="ORF">A1O3_07087</name>
</gene>
<evidence type="ECO:0000256" key="2">
    <source>
        <dbReference type="ARBA" id="ARBA00023015"/>
    </source>
</evidence>
<feature type="region of interest" description="Disordered" evidence="6">
    <location>
        <begin position="228"/>
        <end position="280"/>
    </location>
</feature>
<feature type="compositionally biased region" description="Basic and acidic residues" evidence="6">
    <location>
        <begin position="229"/>
        <end position="240"/>
    </location>
</feature>
<dbReference type="AlphaFoldDB" id="W9XKR7"/>
<dbReference type="InterPro" id="IPR035965">
    <property type="entry name" value="PAS-like_dom_sf"/>
</dbReference>
<dbReference type="PANTHER" id="PTHR23043:SF17">
    <property type="entry name" value="PROTEIN SIMILAR"/>
    <property type="match status" value="1"/>
</dbReference>
<evidence type="ECO:0000256" key="5">
    <source>
        <dbReference type="ARBA" id="ARBA00023242"/>
    </source>
</evidence>
<evidence type="ECO:0000313" key="9">
    <source>
        <dbReference type="Proteomes" id="UP000019478"/>
    </source>
</evidence>
<comment type="subcellular location">
    <subcellularLocation>
        <location evidence="1">Nucleus</location>
    </subcellularLocation>
</comment>
<keyword evidence="4" id="KW-0804">Transcription</keyword>
<dbReference type="PANTHER" id="PTHR23043">
    <property type="entry name" value="HYPOXIA-INDUCIBLE FACTOR 1 ALPHA"/>
    <property type="match status" value="1"/>
</dbReference>
<dbReference type="EMBL" id="AMGY01000006">
    <property type="protein sequence ID" value="EXJ80803.1"/>
    <property type="molecule type" value="Genomic_DNA"/>
</dbReference>
<keyword evidence="3" id="KW-0238">DNA-binding</keyword>
<feature type="compositionally biased region" description="Polar residues" evidence="6">
    <location>
        <begin position="348"/>
        <end position="357"/>
    </location>
</feature>
<evidence type="ECO:0000256" key="3">
    <source>
        <dbReference type="ARBA" id="ARBA00023125"/>
    </source>
</evidence>
<feature type="compositionally biased region" description="Acidic residues" evidence="6">
    <location>
        <begin position="552"/>
        <end position="561"/>
    </location>
</feature>
<organism evidence="8 9">
    <name type="scientific">Capronia epimyces CBS 606.96</name>
    <dbReference type="NCBI Taxonomy" id="1182542"/>
    <lineage>
        <taxon>Eukaryota</taxon>
        <taxon>Fungi</taxon>
        <taxon>Dikarya</taxon>
        <taxon>Ascomycota</taxon>
        <taxon>Pezizomycotina</taxon>
        <taxon>Eurotiomycetes</taxon>
        <taxon>Chaetothyriomycetidae</taxon>
        <taxon>Chaetothyriales</taxon>
        <taxon>Herpotrichiellaceae</taxon>
        <taxon>Capronia</taxon>
    </lineage>
</organism>
<evidence type="ECO:0000313" key="8">
    <source>
        <dbReference type="EMBL" id="EXJ80803.1"/>
    </source>
</evidence>
<accession>W9XKR7</accession>
<feature type="compositionally biased region" description="Low complexity" evidence="6">
    <location>
        <begin position="249"/>
        <end position="269"/>
    </location>
</feature>
<dbReference type="HOGENOM" id="CLU_027006_1_0_1"/>
<dbReference type="InterPro" id="IPR000014">
    <property type="entry name" value="PAS"/>
</dbReference>